<keyword evidence="1" id="KW-0175">Coiled coil</keyword>
<dbReference type="PANTHER" id="PTHR14964:SF2">
    <property type="entry name" value="NUCLEAR RECEPTOR-BINDING FACTOR 2"/>
    <property type="match status" value="1"/>
</dbReference>
<accession>A0ABM1BME6</accession>
<dbReference type="RefSeq" id="XP_013784946.1">
    <property type="nucleotide sequence ID" value="XM_013929492.2"/>
</dbReference>
<reference evidence="5" key="1">
    <citation type="submission" date="2025-08" db="UniProtKB">
        <authorList>
            <consortium name="RefSeq"/>
        </authorList>
    </citation>
    <scope>IDENTIFICATION</scope>
    <source>
        <tissue evidence="5">Muscle</tissue>
    </source>
</reference>
<dbReference type="InterPro" id="IPR039679">
    <property type="entry name" value="NRBF2"/>
</dbReference>
<evidence type="ECO:0000313" key="5">
    <source>
        <dbReference type="RefSeq" id="XP_013784946.1"/>
    </source>
</evidence>
<dbReference type="InterPro" id="IPR033393">
    <property type="entry name" value="NRBF2_MIT"/>
</dbReference>
<evidence type="ECO:0000313" key="4">
    <source>
        <dbReference type="Proteomes" id="UP000694941"/>
    </source>
</evidence>
<proteinExistence type="predicted"/>
<dbReference type="GeneID" id="106469037"/>
<gene>
    <name evidence="5" type="primary">LOC106469037</name>
</gene>
<keyword evidence="4" id="KW-1185">Reference proteome</keyword>
<sequence length="265" mass="30226">MSCIQVDPTVAHQQYRKAEHFLKSGKFEEAISCHQRAAGLLQDALKQTNSDKAKESLILQSEFHLRQEAVVRYKQNSKGISKKARENIKAEQETCNEDESVGEQSPSSVEHIQFAILQTMAENDYLLQFLIQPSTTLVESSLATNLCESNAQGAVYTPRNDKALIQELQLNNEDLKRLLQQLTVELERVTRENEHLRNIVEELQRKTIWQGTRRLHMINDLNSHYPFSSVNDPSSGLRDLPALTPLEVPNFDFALLKKEATRTNL</sequence>
<name>A0ABM1BME6_LIMPO</name>
<feature type="coiled-coil region" evidence="1">
    <location>
        <begin position="165"/>
        <end position="206"/>
    </location>
</feature>
<dbReference type="Pfam" id="PF17169">
    <property type="entry name" value="NRBF2_MIT"/>
    <property type="match status" value="1"/>
</dbReference>
<dbReference type="PANTHER" id="PTHR14964">
    <property type="entry name" value="NUCLEAR RECEPTOR BINDING FACTOR 2"/>
    <property type="match status" value="1"/>
</dbReference>
<feature type="domain" description="Nuclear receptor-binding factor 2 MIT" evidence="3">
    <location>
        <begin position="10"/>
        <end position="74"/>
    </location>
</feature>
<evidence type="ECO:0000259" key="3">
    <source>
        <dbReference type="Pfam" id="PF17169"/>
    </source>
</evidence>
<dbReference type="Proteomes" id="UP000694941">
    <property type="component" value="Unplaced"/>
</dbReference>
<evidence type="ECO:0000256" key="2">
    <source>
        <dbReference type="SAM" id="MobiDB-lite"/>
    </source>
</evidence>
<dbReference type="Gene3D" id="1.20.58.80">
    <property type="entry name" value="Phosphotransferase system, lactose/cellobiose-type IIA subunit"/>
    <property type="match status" value="1"/>
</dbReference>
<organism evidence="4 5">
    <name type="scientific">Limulus polyphemus</name>
    <name type="common">Atlantic horseshoe crab</name>
    <dbReference type="NCBI Taxonomy" id="6850"/>
    <lineage>
        <taxon>Eukaryota</taxon>
        <taxon>Metazoa</taxon>
        <taxon>Ecdysozoa</taxon>
        <taxon>Arthropoda</taxon>
        <taxon>Chelicerata</taxon>
        <taxon>Merostomata</taxon>
        <taxon>Xiphosura</taxon>
        <taxon>Limulidae</taxon>
        <taxon>Limulus</taxon>
    </lineage>
</organism>
<feature type="region of interest" description="Disordered" evidence="2">
    <location>
        <begin position="84"/>
        <end position="104"/>
    </location>
</feature>
<protein>
    <submittedName>
        <fullName evidence="5">Nuclear receptor-binding factor 2-like isoform X1</fullName>
    </submittedName>
</protein>
<dbReference type="SUPFAM" id="SSF140361">
    <property type="entry name" value="MIT domain-like"/>
    <property type="match status" value="1"/>
</dbReference>
<evidence type="ECO:0000256" key="1">
    <source>
        <dbReference type="SAM" id="Coils"/>
    </source>
</evidence>